<dbReference type="InterPro" id="IPR050194">
    <property type="entry name" value="Glycosyltransferase_grp1"/>
</dbReference>
<dbReference type="SUPFAM" id="SSF53756">
    <property type="entry name" value="UDP-Glycosyltransferase/glycogen phosphorylase"/>
    <property type="match status" value="1"/>
</dbReference>
<evidence type="ECO:0000313" key="2">
    <source>
        <dbReference type="Proteomes" id="UP000036367"/>
    </source>
</evidence>
<keyword evidence="2" id="KW-1185">Reference proteome</keyword>
<dbReference type="CDD" id="cd03801">
    <property type="entry name" value="GT4_PimA-like"/>
    <property type="match status" value="1"/>
</dbReference>
<evidence type="ECO:0000313" key="1">
    <source>
        <dbReference type="EMBL" id="KLU06301.1"/>
    </source>
</evidence>
<dbReference type="Proteomes" id="UP000036367">
    <property type="component" value="Unassembled WGS sequence"/>
</dbReference>
<dbReference type="Gene3D" id="3.40.50.2000">
    <property type="entry name" value="Glycogen Phosphorylase B"/>
    <property type="match status" value="2"/>
</dbReference>
<name>A0A0J1BIB2_RHOIS</name>
<dbReference type="EMBL" id="LECT01000015">
    <property type="protein sequence ID" value="KLU06301.1"/>
    <property type="molecule type" value="Genomic_DNA"/>
</dbReference>
<dbReference type="PANTHER" id="PTHR45947">
    <property type="entry name" value="SULFOQUINOVOSYL TRANSFERASE SQD2"/>
    <property type="match status" value="1"/>
</dbReference>
<dbReference type="GO" id="GO:0016758">
    <property type="term" value="F:hexosyltransferase activity"/>
    <property type="evidence" value="ECO:0007669"/>
    <property type="project" value="TreeGrafter"/>
</dbReference>
<comment type="caution">
    <text evidence="1">The sequence shown here is derived from an EMBL/GenBank/DDBJ whole genome shotgun (WGS) entry which is preliminary data.</text>
</comment>
<dbReference type="STRING" id="595434.RISK_001512"/>
<accession>A0A0J1BIB2</accession>
<organism evidence="1 2">
    <name type="scientific">Rhodopirellula islandica</name>
    <dbReference type="NCBI Taxonomy" id="595434"/>
    <lineage>
        <taxon>Bacteria</taxon>
        <taxon>Pseudomonadati</taxon>
        <taxon>Planctomycetota</taxon>
        <taxon>Planctomycetia</taxon>
        <taxon>Pirellulales</taxon>
        <taxon>Pirellulaceae</taxon>
        <taxon>Rhodopirellula</taxon>
    </lineage>
</organism>
<protein>
    <submittedName>
        <fullName evidence="1">Glycosyltransferase</fullName>
    </submittedName>
</protein>
<proteinExistence type="predicted"/>
<dbReference type="PANTHER" id="PTHR45947:SF3">
    <property type="entry name" value="SULFOQUINOVOSYL TRANSFERASE SQD2"/>
    <property type="match status" value="1"/>
</dbReference>
<dbReference type="AlphaFoldDB" id="A0A0J1BIB2"/>
<gene>
    <name evidence="1" type="ORF">RISK_001512</name>
</gene>
<reference evidence="1" key="1">
    <citation type="submission" date="2015-05" db="EMBL/GenBank/DDBJ databases">
        <title>Permanent draft genome of Rhodopirellula islandicus K833.</title>
        <authorList>
            <person name="Kizina J."/>
            <person name="Richter M."/>
            <person name="Glockner F.O."/>
            <person name="Harder J."/>
        </authorList>
    </citation>
    <scope>NUCLEOTIDE SEQUENCE [LARGE SCALE GENOMIC DNA]</scope>
    <source>
        <strain evidence="1">K833</strain>
    </source>
</reference>
<sequence length="407" mass="46223">MGGIMKRASTATVVNLRNFFAPDSVAIAQAWDQRVGQLIVLISVAMEGNRTWKPDDGGLDVRQQKTWTRTRVDHHPDGYSDVNYVHFPLDTLRQLKRAKADVVVSTELGVRSMMSAFHCARSGWFGLRERRCQLVIAVSTSPWIEASRSGWLRRIQRRLLLSQADRVTHHGPECKQWLIDLGVPERRLAPFDYSADPTKIYTGELIRQSKDRVRVLTVGQLIDRKGVREALTTMMEVTRRSPELIVDWTLIGGGPLLEQLRAIPTPSNLTVDWRGNCDAQQIRDAYRDHEIMFFPTRGDEWGLVVDEALHSGLVVIGNDRAQAVVTLIRNRQERPEQNGWVVEIDQADSLSDALNAFSRMGSDERLEMRLQARRSVADRTPEASADQITNLIDQMLVERRNGDSSHR</sequence>
<dbReference type="PATRIC" id="fig|595434.4.peg.1447"/>
<dbReference type="Pfam" id="PF13692">
    <property type="entry name" value="Glyco_trans_1_4"/>
    <property type="match status" value="1"/>
</dbReference>